<feature type="non-terminal residue" evidence="1">
    <location>
        <position position="1"/>
    </location>
</feature>
<evidence type="ECO:0000313" key="2">
    <source>
        <dbReference type="Proteomes" id="UP000075809"/>
    </source>
</evidence>
<dbReference type="Proteomes" id="UP000075809">
    <property type="component" value="Unassembled WGS sequence"/>
</dbReference>
<organism evidence="1 2">
    <name type="scientific">Mycetomoellerius zeteki</name>
    <dbReference type="NCBI Taxonomy" id="64791"/>
    <lineage>
        <taxon>Eukaryota</taxon>
        <taxon>Metazoa</taxon>
        <taxon>Ecdysozoa</taxon>
        <taxon>Arthropoda</taxon>
        <taxon>Hexapoda</taxon>
        <taxon>Insecta</taxon>
        <taxon>Pterygota</taxon>
        <taxon>Neoptera</taxon>
        <taxon>Endopterygota</taxon>
        <taxon>Hymenoptera</taxon>
        <taxon>Apocrita</taxon>
        <taxon>Aculeata</taxon>
        <taxon>Formicoidea</taxon>
        <taxon>Formicidae</taxon>
        <taxon>Myrmicinae</taxon>
        <taxon>Mycetomoellerius</taxon>
    </lineage>
</organism>
<dbReference type="AlphaFoldDB" id="A0A151WX35"/>
<sequence length="142" mass="16353">VLLKQDILNALSRYDVFVNFNEQKLKHRNNSVWQNICNVLKNKIKLSTLNLYVEFNRNGVFDDLLLIKRNTQSCSRKINEELIDSNASAAVFNNASDDISMISFSFDIDTDDAINLSEFREEQIWHEQIHINAKGATVDSDT</sequence>
<gene>
    <name evidence="1" type="ORF">ALC60_08474</name>
</gene>
<dbReference type="EMBL" id="KQ982677">
    <property type="protein sequence ID" value="KYQ52408.1"/>
    <property type="molecule type" value="Genomic_DNA"/>
</dbReference>
<protein>
    <submittedName>
        <fullName evidence="1">Uncharacterized protein</fullName>
    </submittedName>
</protein>
<evidence type="ECO:0000313" key="1">
    <source>
        <dbReference type="EMBL" id="KYQ52408.1"/>
    </source>
</evidence>
<accession>A0A151WX35</accession>
<name>A0A151WX35_9HYME</name>
<reference evidence="1 2" key="1">
    <citation type="submission" date="2015-09" db="EMBL/GenBank/DDBJ databases">
        <title>Trachymyrmex zeteki WGS genome.</title>
        <authorList>
            <person name="Nygaard S."/>
            <person name="Hu H."/>
            <person name="Boomsma J."/>
            <person name="Zhang G."/>
        </authorList>
    </citation>
    <scope>NUCLEOTIDE SEQUENCE [LARGE SCALE GENOMIC DNA]</scope>
    <source>
        <strain evidence="1">Tzet28-1</strain>
        <tissue evidence="1">Whole body</tissue>
    </source>
</reference>
<keyword evidence="2" id="KW-1185">Reference proteome</keyword>
<proteinExistence type="predicted"/>